<dbReference type="InterPro" id="IPR000792">
    <property type="entry name" value="Tscrpt_reg_LuxR_C"/>
</dbReference>
<evidence type="ECO:0000259" key="4">
    <source>
        <dbReference type="PROSITE" id="PS50043"/>
    </source>
</evidence>
<dbReference type="GO" id="GO:0003677">
    <property type="term" value="F:DNA binding"/>
    <property type="evidence" value="ECO:0007669"/>
    <property type="project" value="UniProtKB-KW"/>
</dbReference>
<keyword evidence="6" id="KW-1185">Reference proteome</keyword>
<evidence type="ECO:0000256" key="1">
    <source>
        <dbReference type="ARBA" id="ARBA00023015"/>
    </source>
</evidence>
<evidence type="ECO:0000256" key="3">
    <source>
        <dbReference type="ARBA" id="ARBA00023163"/>
    </source>
</evidence>
<dbReference type="PANTHER" id="PTHR44688:SF16">
    <property type="entry name" value="DNA-BINDING TRANSCRIPTIONAL ACTIVATOR DEVR_DOSR"/>
    <property type="match status" value="1"/>
</dbReference>
<keyword evidence="3" id="KW-0804">Transcription</keyword>
<proteinExistence type="predicted"/>
<dbReference type="Pfam" id="PF00196">
    <property type="entry name" value="GerE"/>
    <property type="match status" value="1"/>
</dbReference>
<dbReference type="AlphaFoldDB" id="A0A1H8R6U3"/>
<dbReference type="PRINTS" id="PR00038">
    <property type="entry name" value="HTHLUXR"/>
</dbReference>
<dbReference type="CDD" id="cd06170">
    <property type="entry name" value="LuxR_C_like"/>
    <property type="match status" value="1"/>
</dbReference>
<dbReference type="Gene3D" id="1.10.10.10">
    <property type="entry name" value="Winged helix-like DNA-binding domain superfamily/Winged helix DNA-binding domain"/>
    <property type="match status" value="1"/>
</dbReference>
<evidence type="ECO:0000313" key="5">
    <source>
        <dbReference type="EMBL" id="SEO62047.1"/>
    </source>
</evidence>
<protein>
    <submittedName>
        <fullName evidence="5">LuxR family transcriptional regulator, maltose regulon positive regulatory protein</fullName>
    </submittedName>
</protein>
<dbReference type="Proteomes" id="UP000198960">
    <property type="component" value="Unassembled WGS sequence"/>
</dbReference>
<dbReference type="InterPro" id="IPR041664">
    <property type="entry name" value="AAA_16"/>
</dbReference>
<evidence type="ECO:0000313" key="6">
    <source>
        <dbReference type="Proteomes" id="UP000198960"/>
    </source>
</evidence>
<dbReference type="GO" id="GO:0006355">
    <property type="term" value="P:regulation of DNA-templated transcription"/>
    <property type="evidence" value="ECO:0007669"/>
    <property type="project" value="InterPro"/>
</dbReference>
<dbReference type="Pfam" id="PF13191">
    <property type="entry name" value="AAA_16"/>
    <property type="match status" value="1"/>
</dbReference>
<feature type="domain" description="HTH luxR-type" evidence="4">
    <location>
        <begin position="845"/>
        <end position="910"/>
    </location>
</feature>
<dbReference type="InterPro" id="IPR027417">
    <property type="entry name" value="P-loop_NTPase"/>
</dbReference>
<dbReference type="InterPro" id="IPR036388">
    <property type="entry name" value="WH-like_DNA-bd_sf"/>
</dbReference>
<dbReference type="PANTHER" id="PTHR44688">
    <property type="entry name" value="DNA-BINDING TRANSCRIPTIONAL ACTIVATOR DEVR_DOSR"/>
    <property type="match status" value="1"/>
</dbReference>
<keyword evidence="2" id="KW-0238">DNA-binding</keyword>
<dbReference type="InterPro" id="IPR059106">
    <property type="entry name" value="WHD_MalT"/>
</dbReference>
<dbReference type="SUPFAM" id="SSF52540">
    <property type="entry name" value="P-loop containing nucleoside triphosphate hydrolases"/>
    <property type="match status" value="1"/>
</dbReference>
<dbReference type="PROSITE" id="PS50043">
    <property type="entry name" value="HTH_LUXR_2"/>
    <property type="match status" value="1"/>
</dbReference>
<accession>A0A1H8R6U3</accession>
<dbReference type="SMART" id="SM00421">
    <property type="entry name" value="HTH_LUXR"/>
    <property type="match status" value="1"/>
</dbReference>
<dbReference type="InterPro" id="IPR016032">
    <property type="entry name" value="Sig_transdc_resp-reg_C-effctor"/>
</dbReference>
<name>A0A1H8R6U3_9ACTN</name>
<dbReference type="EMBL" id="FOEE01000002">
    <property type="protein sequence ID" value="SEO62047.1"/>
    <property type="molecule type" value="Genomic_DNA"/>
</dbReference>
<dbReference type="Pfam" id="PF25873">
    <property type="entry name" value="WHD_MalT"/>
    <property type="match status" value="1"/>
</dbReference>
<reference evidence="6" key="1">
    <citation type="submission" date="2016-10" db="EMBL/GenBank/DDBJ databases">
        <authorList>
            <person name="Varghese N."/>
            <person name="Submissions S."/>
        </authorList>
    </citation>
    <scope>NUCLEOTIDE SEQUENCE [LARGE SCALE GENOMIC DNA]</scope>
    <source>
        <strain evidence="6">DSM 45413</strain>
    </source>
</reference>
<keyword evidence="1" id="KW-0805">Transcription regulation</keyword>
<dbReference type="SUPFAM" id="SSF46894">
    <property type="entry name" value="C-terminal effector domain of the bipartite response regulators"/>
    <property type="match status" value="1"/>
</dbReference>
<dbReference type="STRING" id="673521.SAMN05660991_01030"/>
<sequence length="917" mass="97704">MIIGLGPDVSAALRCARGVLACEKAMTVTGPADALVHRRTSRPGVPRVKTAVPRLPGRHVYRPRLTAALEAAASGQVTLVSAPAGYGKTLLLAEWAARRPELTGWMSLDADDNDDSRFWSAVLTAVASCPAVPEDNPVHRLVVPARPSQDPTFLAAVVEAVDLVPEPIRLVLDDVHELTAADPVHGLASLVRDRPPGLHLVLGGRSDPPLPLGRMRLAGQLCEIRAEALRFSMPEADALVTATDVRLDPDQLRRLVDQTAGWAAGLRLAALSLRETDDVDRFLADFAGNSRAVADYLVGEILERLPAPALDLLRAVSVCDPLSAPLAAALSDRPDAGEILDGLEHDTSLILSSGRGRLWYRVHPLLRSHLLADLRRRRPDLVLDLHRRAADWFAAREDAVPALAHARRAGDSDLLSALLRRNTVKLIADGAHRALREALDGLGGRAVADDPWYSLVAALVDIETGALTAADAHLDRARATWPARAGPELTGLDALVRTRRVSLDGDPHRILRVTESLDPEPAGTLGLAVMGKLDRALALLIADRVDEARDVAAGAVAQARQLDQAYLAARGLTVLAAVEAAHGQFQGMVELARQADEVVPGTDWQATAGAVLSTLLRAYGALLRAEPAACLEILGPALAFGDPHRGGPLGSVSTTARALRGAACVDLGSTGEGLQSLRHARGETVGRPRVTTTTALLAALEYPAAALSGRGDVARTVLEWAEHELGSAGEVALMRAQRLTAMGRLPAAADALHPVLTGSLPPVLPWTVIDAHVLDCSHAVLGGRRHRARAALERALALTEQMDVLRPLAFCPDEVAELLTGLLGSFDGREQIARRVLRARFALRGGDRRVGLTERERAVLTLLPTQRSFGEIAAELTVSHSTVKTHVRAIYTKLGAGSRREAVDRARTRGLISPETS</sequence>
<organism evidence="5 6">
    <name type="scientific">Trujillonella endophytica</name>
    <dbReference type="NCBI Taxonomy" id="673521"/>
    <lineage>
        <taxon>Bacteria</taxon>
        <taxon>Bacillati</taxon>
        <taxon>Actinomycetota</taxon>
        <taxon>Actinomycetes</taxon>
        <taxon>Geodermatophilales</taxon>
        <taxon>Geodermatophilaceae</taxon>
        <taxon>Trujillonella</taxon>
    </lineage>
</organism>
<gene>
    <name evidence="5" type="ORF">SAMN05660991_01030</name>
</gene>
<evidence type="ECO:0000256" key="2">
    <source>
        <dbReference type="ARBA" id="ARBA00023125"/>
    </source>
</evidence>